<comment type="similarity">
    <text evidence="5">Belongs to the CFAP263 family.</text>
</comment>
<keyword evidence="10" id="KW-1185">Reference proteome</keyword>
<feature type="coiled-coil region" evidence="7">
    <location>
        <begin position="259"/>
        <end position="325"/>
    </location>
</feature>
<evidence type="ECO:0000256" key="7">
    <source>
        <dbReference type="SAM" id="Coils"/>
    </source>
</evidence>
<dbReference type="PANTHER" id="PTHR15654:SF2">
    <property type="entry name" value="COILED-COIL DOMAIN-CONTAINING PROTEIN 113"/>
    <property type="match status" value="1"/>
</dbReference>
<evidence type="ECO:0000256" key="2">
    <source>
        <dbReference type="ARBA" id="ARBA00022794"/>
    </source>
</evidence>
<evidence type="ECO:0000313" key="10">
    <source>
        <dbReference type="Proteomes" id="UP001059041"/>
    </source>
</evidence>
<keyword evidence="3 7" id="KW-0175">Coiled coil</keyword>
<accession>A0A9W7X0F8</accession>
<proteinExistence type="inferred from homology"/>
<evidence type="ECO:0000256" key="1">
    <source>
        <dbReference type="ARBA" id="ARBA00004138"/>
    </source>
</evidence>
<protein>
    <recommendedName>
        <fullName evidence="6">Cilia- and flagella-associated protein 263</fullName>
    </recommendedName>
</protein>
<feature type="coiled-coil region" evidence="7">
    <location>
        <begin position="69"/>
        <end position="121"/>
    </location>
</feature>
<gene>
    <name evidence="9" type="ORF">IRJ41_022407</name>
</gene>
<dbReference type="EMBL" id="JAFHDT010000003">
    <property type="protein sequence ID" value="KAI7812130.1"/>
    <property type="molecule type" value="Genomic_DNA"/>
</dbReference>
<sequence length="369" mass="42371">MAETREDSKTEAELVEDLKRCNAVLQAEIDLFERYTSRMDLRAESEIASQMGTSGGKKPRVQTPERQQLLTLEQKCAVAQNVHKQLNEDLKRLQSNSERVLDNYKATLEEADVHLAEVKKECCQFDRDIGKALWDKPSLMRVEKVIRYIEDRIKAKDNLMEKLDRQNAALLAHKRKLHLQLKIQEKMGKGLTALDFEQLKIENIRSRKQLDKQNHKHMDLKLLVGKTLQAMNSNKENLQTLTQESDALSGDIASRIKLMVKIEEETKQAEEERSKAEALNRKLRDQLADFQVPHVLKYIEVKDSHSQLEKNVRAWERKVEIAEMALKTHTKAWDKLRMSAGAGSAHGGEAKSLIQATVLLSPLTPMYRT</sequence>
<evidence type="ECO:0000259" key="8">
    <source>
        <dbReference type="Pfam" id="PF13870"/>
    </source>
</evidence>
<evidence type="ECO:0000256" key="5">
    <source>
        <dbReference type="ARBA" id="ARBA00044506"/>
    </source>
</evidence>
<feature type="domain" description="CCDC113/CCDC96 coiled-coil" evidence="8">
    <location>
        <begin position="154"/>
        <end position="327"/>
    </location>
</feature>
<name>A0A9W7X0F8_TRIRA</name>
<dbReference type="GO" id="GO:0036064">
    <property type="term" value="C:ciliary basal body"/>
    <property type="evidence" value="ECO:0007669"/>
    <property type="project" value="TreeGrafter"/>
</dbReference>
<reference evidence="9" key="1">
    <citation type="submission" date="2021-02" db="EMBL/GenBank/DDBJ databases">
        <title>Comparative genomics reveals that relaxation of natural selection precedes convergent phenotypic evolution of cavefish.</title>
        <authorList>
            <person name="Peng Z."/>
        </authorList>
    </citation>
    <scope>NUCLEOTIDE SEQUENCE</scope>
    <source>
        <tissue evidence="9">Muscle</tissue>
    </source>
</reference>
<evidence type="ECO:0000256" key="4">
    <source>
        <dbReference type="ARBA" id="ARBA00023273"/>
    </source>
</evidence>
<comment type="caution">
    <text evidence="9">The sequence shown here is derived from an EMBL/GenBank/DDBJ whole genome shotgun (WGS) entry which is preliminary data.</text>
</comment>
<comment type="subcellular location">
    <subcellularLocation>
        <location evidence="1">Cell projection</location>
        <location evidence="1">Cilium</location>
    </subcellularLocation>
</comment>
<evidence type="ECO:0000256" key="3">
    <source>
        <dbReference type="ARBA" id="ARBA00023054"/>
    </source>
</evidence>
<dbReference type="AlphaFoldDB" id="A0A9W7X0F8"/>
<evidence type="ECO:0000313" key="9">
    <source>
        <dbReference type="EMBL" id="KAI7812130.1"/>
    </source>
</evidence>
<dbReference type="GO" id="GO:0005930">
    <property type="term" value="C:axoneme"/>
    <property type="evidence" value="ECO:0007669"/>
    <property type="project" value="TreeGrafter"/>
</dbReference>
<dbReference type="InterPro" id="IPR051885">
    <property type="entry name" value="CC_CF"/>
</dbReference>
<dbReference type="Proteomes" id="UP001059041">
    <property type="component" value="Linkage Group LG3"/>
</dbReference>
<dbReference type="GO" id="GO:0060271">
    <property type="term" value="P:cilium assembly"/>
    <property type="evidence" value="ECO:0007669"/>
    <property type="project" value="TreeGrafter"/>
</dbReference>
<keyword evidence="2" id="KW-0970">Cilium biogenesis/degradation</keyword>
<keyword evidence="4" id="KW-0966">Cell projection</keyword>
<dbReference type="Pfam" id="PF13870">
    <property type="entry name" value="CCDC113_CCDC96_CC"/>
    <property type="match status" value="1"/>
</dbReference>
<dbReference type="PANTHER" id="PTHR15654">
    <property type="entry name" value="COILED-COIL DOMAIN-CONTAINING PROTEIN 113-RELATED"/>
    <property type="match status" value="1"/>
</dbReference>
<dbReference type="InterPro" id="IPR025254">
    <property type="entry name" value="CCDC113/CCDC96_CC"/>
</dbReference>
<organism evidence="9 10">
    <name type="scientific">Triplophysa rosa</name>
    <name type="common">Cave loach</name>
    <dbReference type="NCBI Taxonomy" id="992332"/>
    <lineage>
        <taxon>Eukaryota</taxon>
        <taxon>Metazoa</taxon>
        <taxon>Chordata</taxon>
        <taxon>Craniata</taxon>
        <taxon>Vertebrata</taxon>
        <taxon>Euteleostomi</taxon>
        <taxon>Actinopterygii</taxon>
        <taxon>Neopterygii</taxon>
        <taxon>Teleostei</taxon>
        <taxon>Ostariophysi</taxon>
        <taxon>Cypriniformes</taxon>
        <taxon>Nemacheilidae</taxon>
        <taxon>Triplophysa</taxon>
    </lineage>
</organism>
<evidence type="ECO:0000256" key="6">
    <source>
        <dbReference type="ARBA" id="ARBA00044798"/>
    </source>
</evidence>